<dbReference type="AlphaFoldDB" id="A0A086K1L1"/>
<comment type="caution">
    <text evidence="1">The sequence shown here is derived from an EMBL/GenBank/DDBJ whole genome shotgun (WGS) entry which is preliminary data.</text>
</comment>
<dbReference type="Proteomes" id="UP000028828">
    <property type="component" value="Unassembled WGS sequence"/>
</dbReference>
<dbReference type="VEuPathDB" id="ToxoDB:TGP89_219222"/>
<proteinExistence type="predicted"/>
<gene>
    <name evidence="1" type="ORF">TGP89_219222</name>
</gene>
<dbReference type="EMBL" id="AEYI02001372">
    <property type="protein sequence ID" value="KFG38279.1"/>
    <property type="molecule type" value="Genomic_DNA"/>
</dbReference>
<sequence length="180" mass="20857">MTMVTMQTYDRFGAALTPVRCSVLYFYSRTILMKGRKAKRVLLQEQQEREKQRQQEDAAASAEARRQQQQLRTRALTYRKRRLTGAALEALCIAKEATRVTVNEAKSILSGFLARRTIKCWRLTVVRRRCMDVAVSLARDDLARQWIRKRSHALKALAFCDWASNTVAERERSQEVMASE</sequence>
<name>A0A086K1L1_TOXGO</name>
<accession>A0A086K1L1</accession>
<reference evidence="1 2" key="1">
    <citation type="submission" date="2014-03" db="EMBL/GenBank/DDBJ databases">
        <authorList>
            <person name="Sibley D."/>
            <person name="Venepally P."/>
            <person name="Karamycheva S."/>
            <person name="Hadjithomas M."/>
            <person name="Khan A."/>
            <person name="Brunk B."/>
            <person name="Roos D."/>
            <person name="Caler E."/>
            <person name="Lorenzi H."/>
        </authorList>
    </citation>
    <scope>NUCLEOTIDE SEQUENCE [LARGE SCALE GENOMIC DNA]</scope>
    <source>
        <strain evidence="2">p89</strain>
    </source>
</reference>
<evidence type="ECO:0000313" key="1">
    <source>
        <dbReference type="EMBL" id="KFG38279.1"/>
    </source>
</evidence>
<organism evidence="1 2">
    <name type="scientific">Toxoplasma gondii p89</name>
    <dbReference type="NCBI Taxonomy" id="943119"/>
    <lineage>
        <taxon>Eukaryota</taxon>
        <taxon>Sar</taxon>
        <taxon>Alveolata</taxon>
        <taxon>Apicomplexa</taxon>
        <taxon>Conoidasida</taxon>
        <taxon>Coccidia</taxon>
        <taxon>Eucoccidiorida</taxon>
        <taxon>Eimeriorina</taxon>
        <taxon>Sarcocystidae</taxon>
        <taxon>Toxoplasma</taxon>
    </lineage>
</organism>
<evidence type="ECO:0000313" key="2">
    <source>
        <dbReference type="Proteomes" id="UP000028828"/>
    </source>
</evidence>
<protein>
    <submittedName>
        <fullName evidence="1">Uncharacterized protein</fullName>
    </submittedName>
</protein>